<name>A0A0D1YGS9_9EURO</name>
<proteinExistence type="predicted"/>
<organism evidence="2 3">
    <name type="scientific">Exophiala sideris</name>
    <dbReference type="NCBI Taxonomy" id="1016849"/>
    <lineage>
        <taxon>Eukaryota</taxon>
        <taxon>Fungi</taxon>
        <taxon>Dikarya</taxon>
        <taxon>Ascomycota</taxon>
        <taxon>Pezizomycotina</taxon>
        <taxon>Eurotiomycetes</taxon>
        <taxon>Chaetothyriomycetidae</taxon>
        <taxon>Chaetothyriales</taxon>
        <taxon>Herpotrichiellaceae</taxon>
        <taxon>Exophiala</taxon>
    </lineage>
</organism>
<feature type="compositionally biased region" description="Basic and acidic residues" evidence="1">
    <location>
        <begin position="11"/>
        <end position="22"/>
    </location>
</feature>
<protein>
    <submittedName>
        <fullName evidence="2">Uncharacterized protein</fullName>
    </submittedName>
</protein>
<reference evidence="2 3" key="1">
    <citation type="submission" date="2015-01" db="EMBL/GenBank/DDBJ databases">
        <title>The Genome Sequence of Exophiala sideris CBS121828.</title>
        <authorList>
            <consortium name="The Broad Institute Genomics Platform"/>
            <person name="Cuomo C."/>
            <person name="de Hoog S."/>
            <person name="Gorbushina A."/>
            <person name="Stielow B."/>
            <person name="Teixiera M."/>
            <person name="Abouelleil A."/>
            <person name="Chapman S.B."/>
            <person name="Priest M."/>
            <person name="Young S.K."/>
            <person name="Wortman J."/>
            <person name="Nusbaum C."/>
            <person name="Birren B."/>
        </authorList>
    </citation>
    <scope>NUCLEOTIDE SEQUENCE [LARGE SCALE GENOMIC DNA]</scope>
    <source>
        <strain evidence="2 3">CBS 121828</strain>
    </source>
</reference>
<dbReference type="Proteomes" id="UP000053599">
    <property type="component" value="Unassembled WGS sequence"/>
</dbReference>
<accession>A0A0D1YGS9</accession>
<dbReference type="AlphaFoldDB" id="A0A0D1YGS9"/>
<dbReference type="HOGENOM" id="CLU_1175442_0_0_1"/>
<feature type="region of interest" description="Disordered" evidence="1">
    <location>
        <begin position="1"/>
        <end position="30"/>
    </location>
</feature>
<dbReference type="EMBL" id="KN846953">
    <property type="protein sequence ID" value="KIV80204.1"/>
    <property type="molecule type" value="Genomic_DNA"/>
</dbReference>
<gene>
    <name evidence="2" type="ORF">PV11_07723</name>
</gene>
<evidence type="ECO:0000313" key="3">
    <source>
        <dbReference type="Proteomes" id="UP000053599"/>
    </source>
</evidence>
<feature type="compositionally biased region" description="Basic residues" evidence="1">
    <location>
        <begin position="1"/>
        <end position="10"/>
    </location>
</feature>
<sequence length="236" mass="26737">MTSRSPRTRRERRERIVGHREEEGEVDREDGDEEVVVDVVGDAAGDSRGLWFCWKPRFGCACASRRAVVRATYRRAEDTCAAGVKHAPIADHQSRQQLVDLGLRRFAAAGKSLIKRSAHAWMQKQLCDDMTRHRWRLREGAMLQASGLCMEGSNSAGPPVTRQRPNDGSRCVPVDKAPREPLLLNCMQDDYQRSYSRNHQCCLKDEYRPCVPYDFPAVVPAWGMPRPRPCSVSLSL</sequence>
<evidence type="ECO:0000256" key="1">
    <source>
        <dbReference type="SAM" id="MobiDB-lite"/>
    </source>
</evidence>
<evidence type="ECO:0000313" key="2">
    <source>
        <dbReference type="EMBL" id="KIV80204.1"/>
    </source>
</evidence>